<reference evidence="1 2" key="1">
    <citation type="journal article" date="2017" name="Genome Announc.">
        <title>Draft Genome Sequences of Salinivibrio proteolyticus, Salinivibrio sharmensis, Salinivibrio siamensis, Salinivibrio costicola subsp. alcaliphilus, Salinivibrio costicola subsp. vallismortis, and 29 New Isolates Belonging to the Genus Salinivibrio.</title>
        <authorList>
            <person name="Lopez-Hermoso C."/>
            <person name="de la Haba R.R."/>
            <person name="Sanchez-Porro C."/>
            <person name="Bayliss S.C."/>
            <person name="Feil E.J."/>
            <person name="Ventosa A."/>
        </authorList>
    </citation>
    <scope>NUCLEOTIDE SEQUENCE [LARGE SCALE GENOMIC DNA]</scope>
    <source>
        <strain evidence="1 2">IC202</strain>
    </source>
</reference>
<dbReference type="RefSeq" id="WP_077458775.1">
    <property type="nucleotide sequence ID" value="NZ_MUEO01000025.1"/>
</dbReference>
<sequence>MAYGLKVIGTHGAEIIDGQYQNHCFHHVKELELKREESFGEILYSAEYQATVPDPIVFISSPVDTAIIGGLYGHRYHYRFVAKRRARVKVYVFSSQPKKIGNETYGLQVFGVDQSLVFDSRWRVLRLAAVHMLQPTDPPVKPFDSHSNGPERTITLPTGRVYAARITVARTYNFLGKGSGAWNVLLEWASDDAVRVNGNQITYRKLSTPSYAPAYDEPVTDEGWLSKGVSMLAIADVTNYG</sequence>
<dbReference type="EMBL" id="MUEO01000025">
    <property type="protein sequence ID" value="OOE43441.1"/>
    <property type="molecule type" value="Genomic_DNA"/>
</dbReference>
<comment type="caution">
    <text evidence="1">The sequence shown here is derived from an EMBL/GenBank/DDBJ whole genome shotgun (WGS) entry which is preliminary data.</text>
</comment>
<evidence type="ECO:0000313" key="1">
    <source>
        <dbReference type="EMBL" id="OOE43441.1"/>
    </source>
</evidence>
<accession>A0AB36K4R9</accession>
<protein>
    <recommendedName>
        <fullName evidence="3">Phage tail protein</fullName>
    </recommendedName>
</protein>
<dbReference type="Proteomes" id="UP000188726">
    <property type="component" value="Unassembled WGS sequence"/>
</dbReference>
<evidence type="ECO:0008006" key="3">
    <source>
        <dbReference type="Google" id="ProtNLM"/>
    </source>
</evidence>
<gene>
    <name evidence="1" type="ORF">BZG09_10700</name>
</gene>
<name>A0AB36K4R9_9GAMM</name>
<organism evidence="1 2">
    <name type="scientific">Salinivibrio kushneri</name>
    <dbReference type="NCBI Taxonomy" id="1908198"/>
    <lineage>
        <taxon>Bacteria</taxon>
        <taxon>Pseudomonadati</taxon>
        <taxon>Pseudomonadota</taxon>
        <taxon>Gammaproteobacteria</taxon>
        <taxon>Vibrionales</taxon>
        <taxon>Vibrionaceae</taxon>
        <taxon>Salinivibrio</taxon>
    </lineage>
</organism>
<proteinExistence type="predicted"/>
<dbReference type="AlphaFoldDB" id="A0AB36K4R9"/>
<evidence type="ECO:0000313" key="2">
    <source>
        <dbReference type="Proteomes" id="UP000188726"/>
    </source>
</evidence>